<name>A0A9D2HJ58_9FIRM</name>
<organism evidence="2 3">
    <name type="scientific">Candidatus Lachnoclostridium stercoravium</name>
    <dbReference type="NCBI Taxonomy" id="2838633"/>
    <lineage>
        <taxon>Bacteria</taxon>
        <taxon>Bacillati</taxon>
        <taxon>Bacillota</taxon>
        <taxon>Clostridia</taxon>
        <taxon>Lachnospirales</taxon>
        <taxon>Lachnospiraceae</taxon>
    </lineage>
</organism>
<evidence type="ECO:0000259" key="1">
    <source>
        <dbReference type="Pfam" id="PF07561"/>
    </source>
</evidence>
<dbReference type="Pfam" id="PF07561">
    <property type="entry name" value="DUF1540"/>
    <property type="match status" value="2"/>
</dbReference>
<reference evidence="2" key="1">
    <citation type="journal article" date="2021" name="PeerJ">
        <title>Extensive microbial diversity within the chicken gut microbiome revealed by metagenomics and culture.</title>
        <authorList>
            <person name="Gilroy R."/>
            <person name="Ravi A."/>
            <person name="Getino M."/>
            <person name="Pursley I."/>
            <person name="Horton D.L."/>
            <person name="Alikhan N.F."/>
            <person name="Baker D."/>
            <person name="Gharbi K."/>
            <person name="Hall N."/>
            <person name="Watson M."/>
            <person name="Adriaenssens E.M."/>
            <person name="Foster-Nyarko E."/>
            <person name="Jarju S."/>
            <person name="Secka A."/>
            <person name="Antonio M."/>
            <person name="Oren A."/>
            <person name="Chaudhuri R.R."/>
            <person name="La Ragione R."/>
            <person name="Hildebrand F."/>
            <person name="Pallen M.J."/>
        </authorList>
    </citation>
    <scope>NUCLEOTIDE SEQUENCE</scope>
    <source>
        <strain evidence="2">CHK178-16964</strain>
    </source>
</reference>
<proteinExistence type="predicted"/>
<reference evidence="2" key="2">
    <citation type="submission" date="2021-04" db="EMBL/GenBank/DDBJ databases">
        <authorList>
            <person name="Gilroy R."/>
        </authorList>
    </citation>
    <scope>NUCLEOTIDE SEQUENCE</scope>
    <source>
        <strain evidence="2">CHK178-16964</strain>
    </source>
</reference>
<dbReference type="AlphaFoldDB" id="A0A9D2HJ58"/>
<accession>A0A9D2HJ58</accession>
<protein>
    <submittedName>
        <fullName evidence="2">DUF1540 domain-containing protein</fullName>
    </submittedName>
</protein>
<comment type="caution">
    <text evidence="2">The sequence shown here is derived from an EMBL/GenBank/DDBJ whole genome shotgun (WGS) entry which is preliminary data.</text>
</comment>
<evidence type="ECO:0000313" key="2">
    <source>
        <dbReference type="EMBL" id="HJA72366.1"/>
    </source>
</evidence>
<sequence length="104" mass="11778">MTRLDCNVTNCMHNADNCCCRREITVEGIKADRGCDTCCGNFDEKKEWSFKNLFKTPESRLQVRCEAVKCAYNQECFCSAEHVGISGMNAKRTGETECSTFKAR</sequence>
<dbReference type="InterPro" id="IPR011437">
    <property type="entry name" value="DUF1540"/>
</dbReference>
<evidence type="ECO:0000313" key="3">
    <source>
        <dbReference type="Proteomes" id="UP000823900"/>
    </source>
</evidence>
<feature type="domain" description="DUF1540" evidence="1">
    <location>
        <begin position="5"/>
        <end position="42"/>
    </location>
</feature>
<feature type="domain" description="DUF1540" evidence="1">
    <location>
        <begin position="63"/>
        <end position="101"/>
    </location>
</feature>
<dbReference type="EMBL" id="DWZA01000104">
    <property type="protein sequence ID" value="HJA72366.1"/>
    <property type="molecule type" value="Genomic_DNA"/>
</dbReference>
<dbReference type="Proteomes" id="UP000823900">
    <property type="component" value="Unassembled WGS sequence"/>
</dbReference>
<gene>
    <name evidence="2" type="ORF">IAA07_12480</name>
</gene>